<evidence type="ECO:0000259" key="1">
    <source>
        <dbReference type="Pfam" id="PF03544"/>
    </source>
</evidence>
<reference evidence="2 3" key="1">
    <citation type="submission" date="2020-07" db="EMBL/GenBank/DDBJ databases">
        <title>isolation of Luteimonas sp. SJ-16.</title>
        <authorList>
            <person name="Huang X.-X."/>
            <person name="Xu L."/>
            <person name="Sun J.-Q."/>
        </authorList>
    </citation>
    <scope>NUCLEOTIDE SEQUENCE [LARGE SCALE GENOMIC DNA]</scope>
    <source>
        <strain evidence="2 3">SJ-16</strain>
    </source>
</reference>
<dbReference type="RefSeq" id="WP_180542925.1">
    <property type="nucleotide sequence ID" value="NZ_JACCJZ010000001.1"/>
</dbReference>
<accession>A0A7Z0QM86</accession>
<name>A0A7Z0QM86_9GAMM</name>
<comment type="caution">
    <text evidence="2">The sequence shown here is derived from an EMBL/GenBank/DDBJ whole genome shotgun (WGS) entry which is preliminary data.</text>
</comment>
<dbReference type="AlphaFoldDB" id="A0A7Z0QM86"/>
<protein>
    <submittedName>
        <fullName evidence="2">Energy transducer TonB</fullName>
    </submittedName>
</protein>
<sequence length="277" mass="29375">MTVFAGPVPQAAAQSATDLRQQMEASMLVTGRVAIDEHGHVTAHALDGREMLPPEVADLVDRRISGLRFDSLHGDGSTGPVNTTMSLRLLAMPGDDGTAVIRIASAYFGERPERTGQGALRVIEPIRPPRYPAAAAEIGGKGVVYLLIKIGRDGRLEDVAVEQVNLTALGTAHQMRKVRESLASSAVDTVRRHWSFAPPTEGPDAGRAYWVLRWPFAFSFDGEPSPAYGQWVSYHPGPVQRPAWAVPGANGASADALAGSSLVAGSGSPRLLTPLGD</sequence>
<evidence type="ECO:0000313" key="2">
    <source>
        <dbReference type="EMBL" id="NYZ61149.1"/>
    </source>
</evidence>
<dbReference type="EMBL" id="JACCJZ010000001">
    <property type="protein sequence ID" value="NYZ61149.1"/>
    <property type="molecule type" value="Genomic_DNA"/>
</dbReference>
<keyword evidence="3" id="KW-1185">Reference proteome</keyword>
<dbReference type="Pfam" id="PF03544">
    <property type="entry name" value="TonB_C"/>
    <property type="match status" value="1"/>
</dbReference>
<dbReference type="GO" id="GO:0055085">
    <property type="term" value="P:transmembrane transport"/>
    <property type="evidence" value="ECO:0007669"/>
    <property type="project" value="InterPro"/>
</dbReference>
<dbReference type="Gene3D" id="3.30.1150.10">
    <property type="match status" value="1"/>
</dbReference>
<organism evidence="2 3">
    <name type="scientific">Luteimonas deserti</name>
    <dbReference type="NCBI Taxonomy" id="2752306"/>
    <lineage>
        <taxon>Bacteria</taxon>
        <taxon>Pseudomonadati</taxon>
        <taxon>Pseudomonadota</taxon>
        <taxon>Gammaproteobacteria</taxon>
        <taxon>Lysobacterales</taxon>
        <taxon>Lysobacteraceae</taxon>
        <taxon>Luteimonas</taxon>
    </lineage>
</organism>
<gene>
    <name evidence="2" type="ORF">H0E82_00025</name>
</gene>
<feature type="domain" description="TonB C-terminal" evidence="1">
    <location>
        <begin position="128"/>
        <end position="211"/>
    </location>
</feature>
<proteinExistence type="predicted"/>
<dbReference type="InterPro" id="IPR037682">
    <property type="entry name" value="TonB_C"/>
</dbReference>
<dbReference type="Proteomes" id="UP000589896">
    <property type="component" value="Unassembled WGS sequence"/>
</dbReference>
<dbReference type="SUPFAM" id="SSF74653">
    <property type="entry name" value="TolA/TonB C-terminal domain"/>
    <property type="match status" value="1"/>
</dbReference>
<evidence type="ECO:0000313" key="3">
    <source>
        <dbReference type="Proteomes" id="UP000589896"/>
    </source>
</evidence>